<reference evidence="1" key="1">
    <citation type="submission" date="2020-01" db="EMBL/GenBank/DDBJ databases">
        <authorList>
            <consortium name="DOE Joint Genome Institute"/>
            <person name="Haridas S."/>
            <person name="Albert R."/>
            <person name="Binder M."/>
            <person name="Bloem J."/>
            <person name="Labutti K."/>
            <person name="Salamov A."/>
            <person name="Andreopoulos B."/>
            <person name="Baker S.E."/>
            <person name="Barry K."/>
            <person name="Bills G."/>
            <person name="Bluhm B.H."/>
            <person name="Cannon C."/>
            <person name="Castanera R."/>
            <person name="Culley D.E."/>
            <person name="Daum C."/>
            <person name="Ezra D."/>
            <person name="Gonzalez J.B."/>
            <person name="Henrissat B."/>
            <person name="Kuo A."/>
            <person name="Liang C."/>
            <person name="Lipzen A."/>
            <person name="Lutzoni F."/>
            <person name="Magnuson J."/>
            <person name="Mondo S."/>
            <person name="Nolan M."/>
            <person name="Ohm R."/>
            <person name="Pangilinan J."/>
            <person name="Park H.-J."/>
            <person name="Ramirez L."/>
            <person name="Alfaro M."/>
            <person name="Sun H."/>
            <person name="Tritt A."/>
            <person name="Yoshinaga Y."/>
            <person name="Zwiers L.-H."/>
            <person name="Turgeon B.G."/>
            <person name="Goodwin S.B."/>
            <person name="Spatafora J.W."/>
            <person name="Crous P.W."/>
            <person name="Grigoriev I.V."/>
        </authorList>
    </citation>
    <scope>NUCLEOTIDE SEQUENCE</scope>
    <source>
        <strain evidence="1">IPT5</strain>
    </source>
</reference>
<evidence type="ECO:0000313" key="1">
    <source>
        <dbReference type="EMBL" id="KAF2849995.1"/>
    </source>
</evidence>
<proteinExistence type="predicted"/>
<sequence>MARRLQMIAADDDHVNTENQQMIAVAQLFKQPRNDDKDMQQLRALIQAEQRVLKAVLDRRVGEAERQAVERRDEITSSIFKALSSPIQPAHREKTTIGGSKIADNTSYTSTTDVLAQSDSLVKEYKRLDDMIEDLRGKQTESVADTWKHDIGGTEEQLHKGARVAIRSVKRVLGADMENDEEDMMHADEDVGTQSGGEQELNYDLQKSLRYAERGIKRMAKALPFEKP</sequence>
<dbReference type="Proteomes" id="UP000799423">
    <property type="component" value="Unassembled WGS sequence"/>
</dbReference>
<evidence type="ECO:0000313" key="2">
    <source>
        <dbReference type="Proteomes" id="UP000799423"/>
    </source>
</evidence>
<keyword evidence="2" id="KW-1185">Reference proteome</keyword>
<organism evidence="1 2">
    <name type="scientific">Plenodomus tracheiphilus IPT5</name>
    <dbReference type="NCBI Taxonomy" id="1408161"/>
    <lineage>
        <taxon>Eukaryota</taxon>
        <taxon>Fungi</taxon>
        <taxon>Dikarya</taxon>
        <taxon>Ascomycota</taxon>
        <taxon>Pezizomycotina</taxon>
        <taxon>Dothideomycetes</taxon>
        <taxon>Pleosporomycetidae</taxon>
        <taxon>Pleosporales</taxon>
        <taxon>Pleosporineae</taxon>
        <taxon>Leptosphaeriaceae</taxon>
        <taxon>Plenodomus</taxon>
    </lineage>
</organism>
<name>A0A6A7B6F2_9PLEO</name>
<gene>
    <name evidence="1" type="ORF">T440DRAFT_555601</name>
</gene>
<accession>A0A6A7B6F2</accession>
<protein>
    <submittedName>
        <fullName evidence="1">Uncharacterized protein</fullName>
    </submittedName>
</protein>
<dbReference type="EMBL" id="MU006309">
    <property type="protein sequence ID" value="KAF2849995.1"/>
    <property type="molecule type" value="Genomic_DNA"/>
</dbReference>
<dbReference type="OrthoDB" id="3934814at2759"/>
<dbReference type="AlphaFoldDB" id="A0A6A7B6F2"/>